<name>A0A158QFV9_HYMDI</name>
<evidence type="ECO:0000313" key="2">
    <source>
        <dbReference type="EMBL" id="VDL61964.1"/>
    </source>
</evidence>
<sequence length="866" mass="96298">MVLITTVFSLPDLISCSDEHLVFAGACNKEPPNFCDRIVKNSVCNRAKNECFCRKGFVAVKEGDSVALLTDLKCRVDADCVHVNRSSCHPGAGYCTCPGNTIFVPQLNACRTKLFDRKSLICASCLQEGGDCFAFEHGDQKQEEGSPQFERYGCVCPNLRTNTQFRDPSRPQRTCGAQLADIGDLCNEEDLRCRSPLATCRFIEEVQWGAMTYGTCTCPPEYIPVFQKLLRFYECLPRVSQKDSSCQHCVDNGGECYRLTSSRIDCKCPPDRSNAHQSDDTENGVCKFRHIQTVCENALLLVCYVPHWDAPYEELMHQMDMGVAHARLESATITAGTAVNLKKASLFDENGRDFISSTANTAAAAGADLWRTMMLKLSAHTPTTKNGGRTKYQGSVVIVMEDSLLNPTRDLRLPFSCIDQKITRERQEEIFQSLNANVNVSMTILNENLQEVDQVSEGENISLRFNLLPGNNGAPGSIAVESCFASISGSQFSPPSVYSGFPIYVAGCTTNNEAYRIQFEQSQISDRQLQSQMFQVFRIENFNSLFIRCFIKYCPQFTICPVENLDCSDPAQSYTVNKKWSNKYRLFDRWVHLNIASSPKESLLLTTGRTEGERNTNLRLNSRGRNGDGSRPNCTAYEYVNWSSPMNARNWGNQTSALQPLVISDTIQRNPVASIASSVYSKARLPNATYIRSPSNAISLFQNKCPGNPDSKCRSFQEVKRTPTSEVGGTWAVNGPTTSAKKTFTSAVNEGGPFELQPLEFYETEAQGSVGLYAPFLCIRETGTIKNDTLNSECFVVANNSNTSGQENSVQATTQFIIQKTPTISSTPMNTRTSTLQRMYTRSPPAVRTTDLNAVELRGFYLEEDL</sequence>
<gene>
    <name evidence="2" type="ORF">HDID_LOCUS9579</name>
</gene>
<reference evidence="2 3" key="2">
    <citation type="submission" date="2018-11" db="EMBL/GenBank/DDBJ databases">
        <authorList>
            <consortium name="Pathogen Informatics"/>
        </authorList>
    </citation>
    <scope>NUCLEOTIDE SEQUENCE [LARGE SCALE GENOMIC DNA]</scope>
</reference>
<dbReference type="EMBL" id="UYSG01011329">
    <property type="protein sequence ID" value="VDL61964.1"/>
    <property type="molecule type" value="Genomic_DNA"/>
</dbReference>
<dbReference type="OrthoDB" id="6237626at2759"/>
<evidence type="ECO:0000313" key="4">
    <source>
        <dbReference type="WBParaSite" id="HDID_0000958101-mRNA-1"/>
    </source>
</evidence>
<evidence type="ECO:0000313" key="3">
    <source>
        <dbReference type="Proteomes" id="UP000274504"/>
    </source>
</evidence>
<evidence type="ECO:0000259" key="1">
    <source>
        <dbReference type="PROSITE" id="PS51034"/>
    </source>
</evidence>
<feature type="domain" description="ZP" evidence="1">
    <location>
        <begin position="331"/>
        <end position="574"/>
    </location>
</feature>
<dbReference type="Proteomes" id="UP000274504">
    <property type="component" value="Unassembled WGS sequence"/>
</dbReference>
<dbReference type="AlphaFoldDB" id="A0A158QFV9"/>
<dbReference type="InterPro" id="IPR001507">
    <property type="entry name" value="ZP_dom"/>
</dbReference>
<organism evidence="4">
    <name type="scientific">Hymenolepis diminuta</name>
    <name type="common">Rat tapeworm</name>
    <dbReference type="NCBI Taxonomy" id="6216"/>
    <lineage>
        <taxon>Eukaryota</taxon>
        <taxon>Metazoa</taxon>
        <taxon>Spiralia</taxon>
        <taxon>Lophotrochozoa</taxon>
        <taxon>Platyhelminthes</taxon>
        <taxon>Cestoda</taxon>
        <taxon>Eucestoda</taxon>
        <taxon>Cyclophyllidea</taxon>
        <taxon>Hymenolepididae</taxon>
        <taxon>Hymenolepis</taxon>
    </lineage>
</organism>
<proteinExistence type="predicted"/>
<dbReference type="WBParaSite" id="HDID_0000958101-mRNA-1">
    <property type="protein sequence ID" value="HDID_0000958101-mRNA-1"/>
    <property type="gene ID" value="HDID_0000958101"/>
</dbReference>
<protein>
    <submittedName>
        <fullName evidence="4">ZP domain-containing protein</fullName>
    </submittedName>
</protein>
<dbReference type="PROSITE" id="PS51034">
    <property type="entry name" value="ZP_2"/>
    <property type="match status" value="1"/>
</dbReference>
<accession>A0A158QFV9</accession>
<reference evidence="4" key="1">
    <citation type="submission" date="2016-04" db="UniProtKB">
        <authorList>
            <consortium name="WormBaseParasite"/>
        </authorList>
    </citation>
    <scope>IDENTIFICATION</scope>
</reference>